<keyword evidence="2" id="KW-1185">Reference proteome</keyword>
<name>N1VNC7_9LEPT</name>
<sequence length="53" mass="6381">MCIRNIISFNESSQKNKNILEIITPRDLTINFTYDFDKKFVLYKNEEMEFSAK</sequence>
<comment type="caution">
    <text evidence="1">The sequence shown here is derived from an EMBL/GenBank/DDBJ whole genome shotgun (WGS) entry which is preliminary data.</text>
</comment>
<reference evidence="1" key="1">
    <citation type="submission" date="2013-03" db="EMBL/GenBank/DDBJ databases">
        <authorList>
            <person name="Harkins D.M."/>
            <person name="Durkin A.S."/>
            <person name="Brinkac L.M."/>
            <person name="Haft D.H."/>
            <person name="Selengut J.D."/>
            <person name="Sanka R."/>
            <person name="DePew J."/>
            <person name="Purushe J."/>
            <person name="Hartskeerl R.A."/>
            <person name="Ahmed A."/>
            <person name="van der Linden H."/>
            <person name="Goris M.G.A."/>
            <person name="Vinetz J.M."/>
            <person name="Sutton G.G."/>
            <person name="Nierman W.C."/>
            <person name="Fouts D.E."/>
        </authorList>
    </citation>
    <scope>NUCLEOTIDE SEQUENCE [LARGE SCALE GENOMIC DNA]</scope>
    <source>
        <strain evidence="1">LT 11-33</strain>
    </source>
</reference>
<gene>
    <name evidence="1" type="ORF">LEP1GSC203_1091</name>
</gene>
<accession>N1VNC7</accession>
<organism evidence="1 2">
    <name type="scientific">Leptospira terpstrae serovar Hualin str. LT 11-33 = ATCC 700639</name>
    <dbReference type="NCBI Taxonomy" id="1257025"/>
    <lineage>
        <taxon>Bacteria</taxon>
        <taxon>Pseudomonadati</taxon>
        <taxon>Spirochaetota</taxon>
        <taxon>Spirochaetia</taxon>
        <taxon>Leptospirales</taxon>
        <taxon>Leptospiraceae</taxon>
        <taxon>Leptospira</taxon>
    </lineage>
</organism>
<evidence type="ECO:0000313" key="2">
    <source>
        <dbReference type="Proteomes" id="UP000012371"/>
    </source>
</evidence>
<proteinExistence type="predicted"/>
<dbReference type="EMBL" id="AOGW02000018">
    <property type="protein sequence ID" value="EMY59948.1"/>
    <property type="molecule type" value="Genomic_DNA"/>
</dbReference>
<dbReference type="AlphaFoldDB" id="N1VNC7"/>
<dbReference type="Proteomes" id="UP000012371">
    <property type="component" value="Unassembled WGS sequence"/>
</dbReference>
<protein>
    <submittedName>
        <fullName evidence="1">Uncharacterized protein</fullName>
    </submittedName>
</protein>
<evidence type="ECO:0000313" key="1">
    <source>
        <dbReference type="EMBL" id="EMY59948.1"/>
    </source>
</evidence>